<feature type="region of interest" description="Disordered" evidence="3">
    <location>
        <begin position="340"/>
        <end position="370"/>
    </location>
</feature>
<reference evidence="5 6" key="1">
    <citation type="submission" date="2019-09" db="EMBL/GenBank/DDBJ databases">
        <title>Draft genome sequence of the Ebosin-producing strain Streptomyces sp. 139.</title>
        <authorList>
            <person name="Ai L."/>
            <person name="Geng M."/>
            <person name="Ma M."/>
            <person name="Bai L."/>
        </authorList>
    </citation>
    <scope>NUCLEOTIDE SEQUENCE [LARGE SCALE GENOMIC DNA]</scope>
    <source>
        <strain evidence="5 6">139</strain>
        <plasmid evidence="5 6">unnamed1</plasmid>
    </source>
</reference>
<keyword evidence="1" id="KW-0560">Oxidoreductase</keyword>
<feature type="domain" description="TauD/TfdA-like" evidence="4">
    <location>
        <begin position="173"/>
        <end position="336"/>
    </location>
</feature>
<keyword evidence="2" id="KW-0408">Iron</keyword>
<sequence>MTGHKSFRMVAFGCQPGPVAVPGGVESFHVVFVSKGIFMPVLEIGNTQRDVQAELTKVSRALAADGATGDTVLALTGGAVPAELGVALDDMIRPPSPAVGYRVIKSLLADYGEPGPTPLRWSLVDPRLTPAFDIGLTLIASRLGRVFGWSGQQDGRIVHNILPSPGQEHLQVGASSVVPLAWHTEDAFHPHRADLLLLACVRNPDNIGSRLSTISRAAPSAQDLEQLARPVVAVVPDDSYGQDAVGGRELVGAPTVWRADDDELRVRYDPSYSRRLTDDAHFDLAYGRLGRRFEDEGFVVPLDPGDLLIIDNDTAVHGRVAFRPRYDGTDRWLKRVLVRSGRQRPASEQNEHGYDQARVDPYRAPDREGA</sequence>
<geneLocation type="plasmid" evidence="5 6">
    <name>unnamed1</name>
</geneLocation>
<dbReference type="Proteomes" id="UP000324308">
    <property type="component" value="Plasmid unnamed1"/>
</dbReference>
<dbReference type="EMBL" id="CP043960">
    <property type="protein sequence ID" value="QER90441.1"/>
    <property type="molecule type" value="Genomic_DNA"/>
</dbReference>
<dbReference type="InterPro" id="IPR042098">
    <property type="entry name" value="TauD-like_sf"/>
</dbReference>
<protein>
    <submittedName>
        <fullName evidence="5">Oxygenase</fullName>
    </submittedName>
</protein>
<dbReference type="InterPro" id="IPR003819">
    <property type="entry name" value="TauD/TfdA-like"/>
</dbReference>
<gene>
    <name evidence="5" type="ORF">F3L20_32755</name>
</gene>
<evidence type="ECO:0000313" key="6">
    <source>
        <dbReference type="Proteomes" id="UP000324308"/>
    </source>
</evidence>
<evidence type="ECO:0000256" key="1">
    <source>
        <dbReference type="ARBA" id="ARBA00023002"/>
    </source>
</evidence>
<evidence type="ECO:0000256" key="2">
    <source>
        <dbReference type="ARBA" id="ARBA00023004"/>
    </source>
</evidence>
<proteinExistence type="predicted"/>
<dbReference type="SUPFAM" id="SSF51197">
    <property type="entry name" value="Clavaminate synthase-like"/>
    <property type="match status" value="1"/>
</dbReference>
<keyword evidence="5" id="KW-0614">Plasmid</keyword>
<keyword evidence="6" id="KW-1185">Reference proteome</keyword>
<evidence type="ECO:0000313" key="5">
    <source>
        <dbReference type="EMBL" id="QER90441.1"/>
    </source>
</evidence>
<feature type="compositionally biased region" description="Basic and acidic residues" evidence="3">
    <location>
        <begin position="349"/>
        <end position="370"/>
    </location>
</feature>
<evidence type="ECO:0000259" key="4">
    <source>
        <dbReference type="Pfam" id="PF02668"/>
    </source>
</evidence>
<organism evidence="5 6">
    <name type="scientific">Streptomyces tendae</name>
    <dbReference type="NCBI Taxonomy" id="1932"/>
    <lineage>
        <taxon>Bacteria</taxon>
        <taxon>Bacillati</taxon>
        <taxon>Actinomycetota</taxon>
        <taxon>Actinomycetes</taxon>
        <taxon>Kitasatosporales</taxon>
        <taxon>Streptomycetaceae</taxon>
        <taxon>Streptomyces</taxon>
    </lineage>
</organism>
<dbReference type="Gene3D" id="3.60.130.10">
    <property type="entry name" value="Clavaminate synthase-like"/>
    <property type="match status" value="1"/>
</dbReference>
<accession>A0ABX6A3J6</accession>
<name>A0ABX6A3J6_STRTE</name>
<evidence type="ECO:0000256" key="3">
    <source>
        <dbReference type="SAM" id="MobiDB-lite"/>
    </source>
</evidence>
<dbReference type="Pfam" id="PF02668">
    <property type="entry name" value="TauD"/>
    <property type="match status" value="1"/>
</dbReference>